<reference evidence="2 3" key="1">
    <citation type="submission" date="2018-06" db="EMBL/GenBank/DDBJ databases">
        <authorList>
            <consortium name="Pathogen Informatics"/>
            <person name="Doyle S."/>
        </authorList>
    </citation>
    <scope>NUCLEOTIDE SEQUENCE [LARGE SCALE GENOMIC DNA]</scope>
    <source>
        <strain evidence="2 3">NCTC10767</strain>
    </source>
</reference>
<dbReference type="Gene3D" id="2.40.10.120">
    <property type="match status" value="1"/>
</dbReference>
<dbReference type="EC" id="3.4.21.-" evidence="2"/>
<sequence length="129" mass="13631">MSVTDAGTGKGVYQNRSRYPVFYRMGSGTQYTGAASGALTRIAGAYAWKTGGTVGSPLISDWSLVSNPGYLYQSVNGPLASYGTPGDSGSPLFAWDAVKKQWVLVAVLNGYAGEKGKTNWFNGDSRQGM</sequence>
<dbReference type="PROSITE" id="PS51691">
    <property type="entry name" value="PEPTIDASE_S6"/>
    <property type="match status" value="1"/>
</dbReference>
<dbReference type="InterPro" id="IPR030396">
    <property type="entry name" value="Peptidase_S6_dom"/>
</dbReference>
<keyword evidence="2" id="KW-0378">Hydrolase</keyword>
<dbReference type="GO" id="GO:0004175">
    <property type="term" value="F:endopeptidase activity"/>
    <property type="evidence" value="ECO:0007669"/>
    <property type="project" value="InterPro"/>
</dbReference>
<organism evidence="2 3">
    <name type="scientific">Escherichia coli</name>
    <dbReference type="NCBI Taxonomy" id="562"/>
    <lineage>
        <taxon>Bacteria</taxon>
        <taxon>Pseudomonadati</taxon>
        <taxon>Pseudomonadota</taxon>
        <taxon>Gammaproteobacteria</taxon>
        <taxon>Enterobacterales</taxon>
        <taxon>Enterobacteriaceae</taxon>
        <taxon>Escherichia</taxon>
    </lineage>
</organism>
<proteinExistence type="predicted"/>
<dbReference type="Proteomes" id="UP000254647">
    <property type="component" value="Unassembled WGS sequence"/>
</dbReference>
<dbReference type="EMBL" id="UFXW01000004">
    <property type="protein sequence ID" value="STC83765.1"/>
    <property type="molecule type" value="Genomic_DNA"/>
</dbReference>
<gene>
    <name evidence="2" type="primary">eaaA_2</name>
    <name evidence="2" type="ORF">NCTC10767_03110</name>
</gene>
<accession>A0A376D792</accession>
<name>A0A376D792_ECOLX</name>
<feature type="domain" description="Peptidase S6" evidence="1">
    <location>
        <begin position="1"/>
        <end position="129"/>
    </location>
</feature>
<dbReference type="AlphaFoldDB" id="A0A376D792"/>
<evidence type="ECO:0000259" key="1">
    <source>
        <dbReference type="PROSITE" id="PS51691"/>
    </source>
</evidence>
<evidence type="ECO:0000313" key="3">
    <source>
        <dbReference type="Proteomes" id="UP000254647"/>
    </source>
</evidence>
<protein>
    <submittedName>
        <fullName evidence="2">Peptidase S6, IgA endopeptidase from phage origin</fullName>
        <ecNumber evidence="2">3.4.21.-</ecNumber>
    </submittedName>
</protein>
<evidence type="ECO:0000313" key="2">
    <source>
        <dbReference type="EMBL" id="STC83765.1"/>
    </source>
</evidence>
<dbReference type="Pfam" id="PF02395">
    <property type="entry name" value="Peptidase_S6"/>
    <property type="match status" value="1"/>
</dbReference>